<evidence type="ECO:0000259" key="1">
    <source>
        <dbReference type="Pfam" id="PF13456"/>
    </source>
</evidence>
<keyword evidence="3" id="KW-1185">Reference proteome</keyword>
<dbReference type="InParanoid" id="A0A7N2R811"/>
<dbReference type="Pfam" id="PF13456">
    <property type="entry name" value="RVT_3"/>
    <property type="match status" value="1"/>
</dbReference>
<evidence type="ECO:0000313" key="3">
    <source>
        <dbReference type="Proteomes" id="UP000594261"/>
    </source>
</evidence>
<dbReference type="SUPFAM" id="SSF53098">
    <property type="entry name" value="Ribonuclease H-like"/>
    <property type="match status" value="1"/>
</dbReference>
<sequence>MYQKAKDNVPKSKGQVIAALSQKIPLVQSVELVEAMAACRVLLFAKELSLFDVEIEGDCSRVLAALNMARSCSTLFGHVIDECKSLGASLRSCKFNHVRREGNRLAHALARRAVISADTDVWVRKIST</sequence>
<dbReference type="InterPro" id="IPR036397">
    <property type="entry name" value="RNaseH_sf"/>
</dbReference>
<dbReference type="PANTHER" id="PTHR47723">
    <property type="entry name" value="OS05G0353850 PROTEIN"/>
    <property type="match status" value="1"/>
</dbReference>
<dbReference type="InterPro" id="IPR044730">
    <property type="entry name" value="RNase_H-like_dom_plant"/>
</dbReference>
<dbReference type="InterPro" id="IPR012337">
    <property type="entry name" value="RNaseH-like_sf"/>
</dbReference>
<dbReference type="InterPro" id="IPR002156">
    <property type="entry name" value="RNaseH_domain"/>
</dbReference>
<dbReference type="Gene3D" id="3.30.420.10">
    <property type="entry name" value="Ribonuclease H-like superfamily/Ribonuclease H"/>
    <property type="match status" value="1"/>
</dbReference>
<dbReference type="AlphaFoldDB" id="A0A7N2R811"/>
<dbReference type="GO" id="GO:0004523">
    <property type="term" value="F:RNA-DNA hybrid ribonuclease activity"/>
    <property type="evidence" value="ECO:0007669"/>
    <property type="project" value="InterPro"/>
</dbReference>
<organism evidence="2 3">
    <name type="scientific">Quercus lobata</name>
    <name type="common">Valley oak</name>
    <dbReference type="NCBI Taxonomy" id="97700"/>
    <lineage>
        <taxon>Eukaryota</taxon>
        <taxon>Viridiplantae</taxon>
        <taxon>Streptophyta</taxon>
        <taxon>Embryophyta</taxon>
        <taxon>Tracheophyta</taxon>
        <taxon>Spermatophyta</taxon>
        <taxon>Magnoliopsida</taxon>
        <taxon>eudicotyledons</taxon>
        <taxon>Gunneridae</taxon>
        <taxon>Pentapetalae</taxon>
        <taxon>rosids</taxon>
        <taxon>fabids</taxon>
        <taxon>Fagales</taxon>
        <taxon>Fagaceae</taxon>
        <taxon>Quercus</taxon>
    </lineage>
</organism>
<feature type="domain" description="RNase H type-1" evidence="1">
    <location>
        <begin position="12"/>
        <end position="113"/>
    </location>
</feature>
<dbReference type="GO" id="GO:0003676">
    <property type="term" value="F:nucleic acid binding"/>
    <property type="evidence" value="ECO:0007669"/>
    <property type="project" value="InterPro"/>
</dbReference>
<dbReference type="EMBL" id="LRBV02000007">
    <property type="status" value="NOT_ANNOTATED_CDS"/>
    <property type="molecule type" value="Genomic_DNA"/>
</dbReference>
<evidence type="ECO:0000313" key="2">
    <source>
        <dbReference type="EnsemblPlants" id="QL07p038035:mrna"/>
    </source>
</evidence>
<dbReference type="OMA" id="RREANWV"/>
<dbReference type="PANTHER" id="PTHR47723:SF21">
    <property type="entry name" value="POLYNUCLEOTIDYL TRANSFERASE, RIBONUCLEASE H-LIKE SUPERFAMILY PROTEIN"/>
    <property type="match status" value="1"/>
</dbReference>
<protein>
    <recommendedName>
        <fullName evidence="1">RNase H type-1 domain-containing protein</fullName>
    </recommendedName>
</protein>
<dbReference type="Gramene" id="QL07p038035:mrna">
    <property type="protein sequence ID" value="QL07p038035:mrna"/>
    <property type="gene ID" value="QL07p038035"/>
</dbReference>
<dbReference type="EnsemblPlants" id="QL07p038035:mrna">
    <property type="protein sequence ID" value="QL07p038035:mrna"/>
    <property type="gene ID" value="QL07p038035"/>
</dbReference>
<reference evidence="2 3" key="1">
    <citation type="journal article" date="2016" name="G3 (Bethesda)">
        <title>First Draft Assembly and Annotation of the Genome of a California Endemic Oak Quercus lobata Nee (Fagaceae).</title>
        <authorList>
            <person name="Sork V.L."/>
            <person name="Fitz-Gibbon S.T."/>
            <person name="Puiu D."/>
            <person name="Crepeau M."/>
            <person name="Gugger P.F."/>
            <person name="Sherman R."/>
            <person name="Stevens K."/>
            <person name="Langley C.H."/>
            <person name="Pellegrini M."/>
            <person name="Salzberg S.L."/>
        </authorList>
    </citation>
    <scope>NUCLEOTIDE SEQUENCE [LARGE SCALE GENOMIC DNA]</scope>
    <source>
        <strain evidence="2 3">cv. SW786</strain>
    </source>
</reference>
<dbReference type="Proteomes" id="UP000594261">
    <property type="component" value="Chromosome 7"/>
</dbReference>
<dbReference type="InterPro" id="IPR053151">
    <property type="entry name" value="RNase_H-like"/>
</dbReference>
<proteinExistence type="predicted"/>
<accession>A0A7N2R811</accession>
<dbReference type="CDD" id="cd06222">
    <property type="entry name" value="RNase_H_like"/>
    <property type="match status" value="1"/>
</dbReference>
<reference evidence="2" key="2">
    <citation type="submission" date="2021-01" db="UniProtKB">
        <authorList>
            <consortium name="EnsemblPlants"/>
        </authorList>
    </citation>
    <scope>IDENTIFICATION</scope>
</reference>
<name>A0A7N2R811_QUELO</name>